<dbReference type="OrthoDB" id="6141383at2759"/>
<dbReference type="RefSeq" id="XP_009064013.1">
    <property type="nucleotide sequence ID" value="XM_009065765.1"/>
</dbReference>
<name>V4B8Y5_LOTGI</name>
<feature type="region of interest" description="Disordered" evidence="2">
    <location>
        <begin position="20"/>
        <end position="140"/>
    </location>
</feature>
<dbReference type="AlphaFoldDB" id="V4B8Y5"/>
<evidence type="ECO:0000313" key="3">
    <source>
        <dbReference type="EMBL" id="ESO85309.1"/>
    </source>
</evidence>
<feature type="coiled-coil region" evidence="1">
    <location>
        <begin position="325"/>
        <end position="478"/>
    </location>
</feature>
<protein>
    <submittedName>
        <fullName evidence="3">Uncharacterized protein</fullName>
    </submittedName>
</protein>
<gene>
    <name evidence="3" type="ORF">LOTGIDRAFT_235811</name>
</gene>
<dbReference type="OMA" id="MNERLNW"/>
<proteinExistence type="predicted"/>
<feature type="compositionally biased region" description="Basic residues" evidence="2">
    <location>
        <begin position="27"/>
        <end position="36"/>
    </location>
</feature>
<dbReference type="CTD" id="20249972"/>
<keyword evidence="4" id="KW-1185">Reference proteome</keyword>
<accession>V4B8Y5</accession>
<dbReference type="GeneID" id="20249972"/>
<evidence type="ECO:0000256" key="2">
    <source>
        <dbReference type="SAM" id="MobiDB-lite"/>
    </source>
</evidence>
<dbReference type="EMBL" id="KB203275">
    <property type="protein sequence ID" value="ESO85309.1"/>
    <property type="molecule type" value="Genomic_DNA"/>
</dbReference>
<organism evidence="3 4">
    <name type="scientific">Lottia gigantea</name>
    <name type="common">Giant owl limpet</name>
    <dbReference type="NCBI Taxonomy" id="225164"/>
    <lineage>
        <taxon>Eukaryota</taxon>
        <taxon>Metazoa</taxon>
        <taxon>Spiralia</taxon>
        <taxon>Lophotrochozoa</taxon>
        <taxon>Mollusca</taxon>
        <taxon>Gastropoda</taxon>
        <taxon>Patellogastropoda</taxon>
        <taxon>Lottioidea</taxon>
        <taxon>Lottiidae</taxon>
        <taxon>Lottia</taxon>
    </lineage>
</organism>
<feature type="compositionally biased region" description="Polar residues" evidence="2">
    <location>
        <begin position="59"/>
        <end position="83"/>
    </location>
</feature>
<dbReference type="Proteomes" id="UP000030746">
    <property type="component" value="Unassembled WGS sequence"/>
</dbReference>
<reference evidence="3 4" key="1">
    <citation type="journal article" date="2013" name="Nature">
        <title>Insights into bilaterian evolution from three spiralian genomes.</title>
        <authorList>
            <person name="Simakov O."/>
            <person name="Marletaz F."/>
            <person name="Cho S.J."/>
            <person name="Edsinger-Gonzales E."/>
            <person name="Havlak P."/>
            <person name="Hellsten U."/>
            <person name="Kuo D.H."/>
            <person name="Larsson T."/>
            <person name="Lv J."/>
            <person name="Arendt D."/>
            <person name="Savage R."/>
            <person name="Osoegawa K."/>
            <person name="de Jong P."/>
            <person name="Grimwood J."/>
            <person name="Chapman J.A."/>
            <person name="Shapiro H."/>
            <person name="Aerts A."/>
            <person name="Otillar R.P."/>
            <person name="Terry A.Y."/>
            <person name="Boore J.L."/>
            <person name="Grigoriev I.V."/>
            <person name="Lindberg D.R."/>
            <person name="Seaver E.C."/>
            <person name="Weisblat D.A."/>
            <person name="Putnam N.H."/>
            <person name="Rokhsar D.S."/>
        </authorList>
    </citation>
    <scope>NUCLEOTIDE SEQUENCE [LARGE SCALE GENOMIC DNA]</scope>
</reference>
<sequence>MDTQQRNYYRNLRRIELYKENLDYKPKRNYGKPKRKTIMDQQKESLQGSQSLSRKDKSPSNSKTTSQNSHHSPVRQQPNSVDSNDYRPKGEHNSRMTQNQNDDQSKGRSRIPRANRPSTETQNGGNGNHGNYEGRQSGYYNGYYEESEDSYDFSSSSPKAKDILKREKIETELRNNRVTETKIKKIAARISQSYNTDEENYTIRENGLERHLRRIVSNSLDPMLYRSKGYTNLNPYSGDVEDLVKKVTSMIKQLQGDLEACYSSILTTHSQVDEGSSRIRSIPQIIQQEVQELQTDYDVLYDKFKGLSKDLTVSVDKEKETSHKAANITQQNSNLDKEIKRIKAEWTTMAEDYTKVKANEKELKERLKETEEEREKFEKKFIRVKEVNNVLTDECNKLTDENIRLNQETDNLDREIKRLAEPDKKMTHKIQRLEHELVELKTANRRLENEKGLIRGNLLKLESNYDLVQRDKKALTKERNKFWKENQELRTQNRKLTLSH</sequence>
<evidence type="ECO:0000313" key="4">
    <source>
        <dbReference type="Proteomes" id="UP000030746"/>
    </source>
</evidence>
<evidence type="ECO:0000256" key="1">
    <source>
        <dbReference type="SAM" id="Coils"/>
    </source>
</evidence>
<dbReference type="KEGG" id="lgi:LOTGIDRAFT_235811"/>
<keyword evidence="1" id="KW-0175">Coiled coil</keyword>
<dbReference type="HOGENOM" id="CLU_545479_0_0_1"/>
<feature type="compositionally biased region" description="Basic and acidic residues" evidence="2">
    <location>
        <begin position="84"/>
        <end position="94"/>
    </location>
</feature>